<dbReference type="Pfam" id="PF05598">
    <property type="entry name" value="DUF772"/>
    <property type="match status" value="1"/>
</dbReference>
<evidence type="ECO:0000313" key="2">
    <source>
        <dbReference type="EMBL" id="GAA1578490.1"/>
    </source>
</evidence>
<feature type="domain" description="Transposase InsH N-terminal" evidence="1">
    <location>
        <begin position="18"/>
        <end position="111"/>
    </location>
</feature>
<comment type="caution">
    <text evidence="2">The sequence shown here is derived from an EMBL/GenBank/DDBJ whole genome shotgun (WGS) entry which is preliminary data.</text>
</comment>
<accession>A0ABP4PE68</accession>
<sequence length="349" mass="38540">MEPLPWPETPALTVQVARASFPRGNLAMRIRDALGKVYSDSRFVAVFARSGRPAMSPGQLMMVTVLRFTENLTDRQAADAARDRVSWKYALGLELDDPGFDASVLSEFRSRLVTHDQTSAALDLLLDKLFALGLIAAGGKQRTDSTHVLARIRVLNRLELAGETVRAALEALAVAAPAWLTRQIGADWQTGYEARVDGWRLPASEAKRTALAVRYGADGYALLEAIHGGVDAGEVPGWLAELPAVEALRRIWIQQYYREVGIDGREAITRREASVHGLPPGLFRLISPYYLDARYSVKRDTRWAGYKVHVSERCDAGFDEHGRDLPHVITNVTTTQAAVPDQAMLESIH</sequence>
<evidence type="ECO:0000259" key="1">
    <source>
        <dbReference type="Pfam" id="PF05598"/>
    </source>
</evidence>
<proteinExistence type="predicted"/>
<protein>
    <recommendedName>
        <fullName evidence="1">Transposase InsH N-terminal domain-containing protein</fullName>
    </recommendedName>
</protein>
<dbReference type="InterPro" id="IPR008490">
    <property type="entry name" value="Transposase_InsH_N"/>
</dbReference>
<dbReference type="Proteomes" id="UP001501470">
    <property type="component" value="Unassembled WGS sequence"/>
</dbReference>
<evidence type="ECO:0000313" key="3">
    <source>
        <dbReference type="Proteomes" id="UP001501470"/>
    </source>
</evidence>
<name>A0ABP4PE68_9ACTN</name>
<keyword evidence="3" id="KW-1185">Reference proteome</keyword>
<dbReference type="EMBL" id="BAAAQD010000076">
    <property type="protein sequence ID" value="GAA1578490.1"/>
    <property type="molecule type" value="Genomic_DNA"/>
</dbReference>
<organism evidence="2 3">
    <name type="scientific">Dactylosporangium maewongense</name>
    <dbReference type="NCBI Taxonomy" id="634393"/>
    <lineage>
        <taxon>Bacteria</taxon>
        <taxon>Bacillati</taxon>
        <taxon>Actinomycetota</taxon>
        <taxon>Actinomycetes</taxon>
        <taxon>Micromonosporales</taxon>
        <taxon>Micromonosporaceae</taxon>
        <taxon>Dactylosporangium</taxon>
    </lineage>
</organism>
<reference evidence="3" key="1">
    <citation type="journal article" date="2019" name="Int. J. Syst. Evol. Microbiol.">
        <title>The Global Catalogue of Microorganisms (GCM) 10K type strain sequencing project: providing services to taxonomists for standard genome sequencing and annotation.</title>
        <authorList>
            <consortium name="The Broad Institute Genomics Platform"/>
            <consortium name="The Broad Institute Genome Sequencing Center for Infectious Disease"/>
            <person name="Wu L."/>
            <person name="Ma J."/>
        </authorList>
    </citation>
    <scope>NUCLEOTIDE SEQUENCE [LARGE SCALE GENOMIC DNA]</scope>
    <source>
        <strain evidence="3">JCM 15933</strain>
    </source>
</reference>
<gene>
    <name evidence="2" type="ORF">GCM10009827_120170</name>
</gene>